<dbReference type="AlphaFoldDB" id="A0A6B3NAC9"/>
<dbReference type="Pfam" id="PF19991">
    <property type="entry name" value="HMA_2"/>
    <property type="match status" value="1"/>
</dbReference>
<reference evidence="1" key="1">
    <citation type="submission" date="2019-11" db="EMBL/GenBank/DDBJ databases">
        <title>Genomic insights into an expanded diversity of filamentous marine cyanobacteria reveals the extraordinary biosynthetic potential of Moorea and Okeania.</title>
        <authorList>
            <person name="Ferreira Leao T."/>
            <person name="Wang M."/>
            <person name="Moss N."/>
            <person name="Da Silva R."/>
            <person name="Sanders J."/>
            <person name="Nurk S."/>
            <person name="Gurevich A."/>
            <person name="Humphrey G."/>
            <person name="Reher R."/>
            <person name="Zhu Q."/>
            <person name="Belda-Ferre P."/>
            <person name="Glukhov E."/>
            <person name="Rex R."/>
            <person name="Dorrestein P.C."/>
            <person name="Knight R."/>
            <person name="Pevzner P."/>
            <person name="Gerwick W.H."/>
            <person name="Gerwick L."/>
        </authorList>
    </citation>
    <scope>NUCLEOTIDE SEQUENCE</scope>
    <source>
        <strain evidence="1">SIO1C4</strain>
    </source>
</reference>
<dbReference type="EMBL" id="JAAHFQ010000066">
    <property type="protein sequence ID" value="NER27034.1"/>
    <property type="molecule type" value="Genomic_DNA"/>
</dbReference>
<sequence>MIIGNNFKKLPVKEEALNNGSLPIHAYTVSKTPGRLRFRLTHKHRQPDKIEGIIRALKERLEIYRARANGDTGSITLFYAQEHLNFGDICAILRDLGVMLLDVSDRELVDTRGKSEAAAGIMSIVTDWNQRVARATDSTVDLRFLIPVAFGMLSVRQFIAKGLMLEAIPWYVLAWYAFDSFIKLHYTSDPHSKKTLKDIH</sequence>
<proteinExistence type="predicted"/>
<protein>
    <submittedName>
        <fullName evidence="1">Uncharacterized protein</fullName>
    </submittedName>
</protein>
<organism evidence="1">
    <name type="scientific">Symploca sp. SIO1C4</name>
    <dbReference type="NCBI Taxonomy" id="2607765"/>
    <lineage>
        <taxon>Bacteria</taxon>
        <taxon>Bacillati</taxon>
        <taxon>Cyanobacteriota</taxon>
        <taxon>Cyanophyceae</taxon>
        <taxon>Coleofasciculales</taxon>
        <taxon>Coleofasciculaceae</taxon>
        <taxon>Symploca</taxon>
    </lineage>
</organism>
<gene>
    <name evidence="1" type="ORF">F6J89_05215</name>
</gene>
<evidence type="ECO:0000313" key="1">
    <source>
        <dbReference type="EMBL" id="NER27034.1"/>
    </source>
</evidence>
<accession>A0A6B3NAC9</accession>
<name>A0A6B3NAC9_9CYAN</name>
<comment type="caution">
    <text evidence="1">The sequence shown here is derived from an EMBL/GenBank/DDBJ whole genome shotgun (WGS) entry which is preliminary data.</text>
</comment>